<keyword evidence="2 4" id="KW-0808">Transferase</keyword>
<dbReference type="GO" id="GO:0046677">
    <property type="term" value="P:response to antibiotic"/>
    <property type="evidence" value="ECO:0007669"/>
    <property type="project" value="UniProtKB-KW"/>
</dbReference>
<dbReference type="InterPro" id="IPR028345">
    <property type="entry name" value="Antibiotic_NAT-like"/>
</dbReference>
<dbReference type="AlphaFoldDB" id="A0A2T0VU31"/>
<organism evidence="5 6">
    <name type="scientific">Alkalibacterium olivapovliticus</name>
    <dbReference type="NCBI Taxonomy" id="99907"/>
    <lineage>
        <taxon>Bacteria</taxon>
        <taxon>Bacillati</taxon>
        <taxon>Bacillota</taxon>
        <taxon>Bacilli</taxon>
        <taxon>Lactobacillales</taxon>
        <taxon>Carnobacteriaceae</taxon>
        <taxon>Alkalibacterium</taxon>
    </lineage>
</organism>
<dbReference type="PANTHER" id="PTHR11104:SF0">
    <property type="entry name" value="SPBETA PROPHAGE-DERIVED AMINOGLYCOSIDE N(3')-ACETYLTRANSFERASE-LIKE PROTEIN YOKD"/>
    <property type="match status" value="1"/>
</dbReference>
<evidence type="ECO:0000256" key="3">
    <source>
        <dbReference type="ARBA" id="ARBA00023315"/>
    </source>
</evidence>
<name>A0A2T0VU31_9LACT</name>
<dbReference type="Proteomes" id="UP000238205">
    <property type="component" value="Unassembled WGS sequence"/>
</dbReference>
<dbReference type="RefSeq" id="WP_106196180.1">
    <property type="nucleotide sequence ID" value="NZ_PVTO01000038.1"/>
</dbReference>
<evidence type="ECO:0000256" key="2">
    <source>
        <dbReference type="ARBA" id="ARBA00022679"/>
    </source>
</evidence>
<dbReference type="Pfam" id="PF02522">
    <property type="entry name" value="Antibiotic_NAT"/>
    <property type="match status" value="1"/>
</dbReference>
<evidence type="ECO:0000313" key="6">
    <source>
        <dbReference type="Proteomes" id="UP000238205"/>
    </source>
</evidence>
<comment type="similarity">
    <text evidence="1 4">Belongs to the antibiotic N-acetyltransferase family.</text>
</comment>
<keyword evidence="6" id="KW-1185">Reference proteome</keyword>
<dbReference type="GO" id="GO:0046353">
    <property type="term" value="F:aminoglycoside 3-N-acetyltransferase activity"/>
    <property type="evidence" value="ECO:0007669"/>
    <property type="project" value="UniProtKB-EC"/>
</dbReference>
<dbReference type="InterPro" id="IPR003679">
    <property type="entry name" value="Amioglycoside_AcTrfase"/>
</dbReference>
<keyword evidence="3 4" id="KW-0012">Acyltransferase</keyword>
<dbReference type="EC" id="2.3.1.-" evidence="4"/>
<protein>
    <recommendedName>
        <fullName evidence="4">Aminoglycoside N(3)-acetyltransferase</fullName>
        <ecNumber evidence="4">2.3.1.-</ecNumber>
    </recommendedName>
</protein>
<dbReference type="PANTHER" id="PTHR11104">
    <property type="entry name" value="AMINOGLYCOSIDE N3-ACETYLTRANSFERASE"/>
    <property type="match status" value="1"/>
</dbReference>
<reference evidence="5 6" key="1">
    <citation type="submission" date="2018-03" db="EMBL/GenBank/DDBJ databases">
        <title>Genomic Encyclopedia of Archaeal and Bacterial Type Strains, Phase II (KMG-II): from individual species to whole genera.</title>
        <authorList>
            <person name="Goeker M."/>
        </authorList>
    </citation>
    <scope>NUCLEOTIDE SEQUENCE [LARGE SCALE GENOMIC DNA]</scope>
    <source>
        <strain evidence="5 6">DSM 13175</strain>
    </source>
</reference>
<proteinExistence type="inferred from homology"/>
<dbReference type="SUPFAM" id="SSF110710">
    <property type="entry name" value="TTHA0583/YokD-like"/>
    <property type="match status" value="1"/>
</dbReference>
<dbReference type="EMBL" id="PVTO01000038">
    <property type="protein sequence ID" value="PRY74859.1"/>
    <property type="molecule type" value="Genomic_DNA"/>
</dbReference>
<evidence type="ECO:0000313" key="5">
    <source>
        <dbReference type="EMBL" id="PRY74859.1"/>
    </source>
</evidence>
<accession>A0A2T0VU31</accession>
<sequence>MGIELIKNTPFPHTVESLAEDLTRCGLKADSVVLVHTSLSKVGWINGGAMAFVDALMEVVDESRGTIVMPSQTGDWSDPSRWQYPPVPESWWETIRETMPAFDPVKTPCPYMGAVANLFRTYPNVYRSSHPAVSFSAWGKDAKDITADHSLNFGLGEQSPLKKLYEIDAQVLSIGTDYDTSTAMHLGEYRAPNPPLKEEGAAILENGQRVWRTYEDIDLGEDQFKAVGKRLEKDGLVKAGTIGNAQTKLYSLRSAVDYAEQYFTEVRQ</sequence>
<evidence type="ECO:0000256" key="4">
    <source>
        <dbReference type="RuleBase" id="RU365031"/>
    </source>
</evidence>
<keyword evidence="4" id="KW-0046">Antibiotic resistance</keyword>
<dbReference type="OrthoDB" id="7330654at2"/>
<gene>
    <name evidence="5" type="ORF">CLV38_13817</name>
</gene>
<comment type="catalytic activity">
    <reaction evidence="4">
        <text>a 2-deoxystreptamine antibiotic + acetyl-CoA = an N(3)-acetyl-2-deoxystreptamine antibiotic + CoA + H(+)</text>
        <dbReference type="Rhea" id="RHEA:12665"/>
        <dbReference type="ChEBI" id="CHEBI:15378"/>
        <dbReference type="ChEBI" id="CHEBI:57287"/>
        <dbReference type="ChEBI" id="CHEBI:57288"/>
        <dbReference type="ChEBI" id="CHEBI:57921"/>
        <dbReference type="ChEBI" id="CHEBI:77452"/>
        <dbReference type="EC" id="2.3.1.81"/>
    </reaction>
</comment>
<comment type="caution">
    <text evidence="5">The sequence shown here is derived from an EMBL/GenBank/DDBJ whole genome shotgun (WGS) entry which is preliminary data.</text>
</comment>
<evidence type="ECO:0000256" key="1">
    <source>
        <dbReference type="ARBA" id="ARBA00006383"/>
    </source>
</evidence>